<dbReference type="AlphaFoldDB" id="A0A381Y078"/>
<gene>
    <name evidence="7" type="ORF">METZ01_LOCUS122711</name>
</gene>
<reference evidence="7" key="1">
    <citation type="submission" date="2018-05" db="EMBL/GenBank/DDBJ databases">
        <authorList>
            <person name="Lanie J.A."/>
            <person name="Ng W.-L."/>
            <person name="Kazmierczak K.M."/>
            <person name="Andrzejewski T.M."/>
            <person name="Davidsen T.M."/>
            <person name="Wayne K.J."/>
            <person name="Tettelin H."/>
            <person name="Glass J.I."/>
            <person name="Rusch D."/>
            <person name="Podicherti R."/>
            <person name="Tsui H.-C.T."/>
            <person name="Winkler M.E."/>
        </authorList>
    </citation>
    <scope>NUCLEOTIDE SEQUENCE</scope>
</reference>
<dbReference type="PANTHER" id="PTHR12899:SF3">
    <property type="entry name" value="LARGE RIBOSOMAL SUBUNIT PROTEIN UL18M"/>
    <property type="match status" value="1"/>
</dbReference>
<dbReference type="SUPFAM" id="SSF53137">
    <property type="entry name" value="Translational machinery components"/>
    <property type="match status" value="1"/>
</dbReference>
<dbReference type="CDD" id="cd00432">
    <property type="entry name" value="Ribosomal_L18_L5e"/>
    <property type="match status" value="1"/>
</dbReference>
<dbReference type="Gene3D" id="3.30.420.100">
    <property type="match status" value="1"/>
</dbReference>
<dbReference type="InterPro" id="IPR005484">
    <property type="entry name" value="Ribosomal_uL18_bac/plant/anim"/>
</dbReference>
<evidence type="ECO:0000256" key="6">
    <source>
        <dbReference type="SAM" id="MobiDB-lite"/>
    </source>
</evidence>
<dbReference type="GO" id="GO:0008097">
    <property type="term" value="F:5S rRNA binding"/>
    <property type="evidence" value="ECO:0007669"/>
    <property type="project" value="TreeGrafter"/>
</dbReference>
<feature type="region of interest" description="Disordered" evidence="6">
    <location>
        <begin position="1"/>
        <end position="28"/>
    </location>
</feature>
<keyword evidence="5" id="KW-0687">Ribonucleoprotein</keyword>
<sequence length="123" mass="13578">MRPQVKRRTEQKRRWRIRNKVKGTAQRPRMSVRFTERNIYVQFIDDDAGQTLASASTRHKTQADREKLAANKGSAEAVGKSAAEAAKVAGIDTVVFDRSGARYVKGGKVDTLASAVRSGGVKF</sequence>
<evidence type="ECO:0000256" key="5">
    <source>
        <dbReference type="ARBA" id="ARBA00023274"/>
    </source>
</evidence>
<evidence type="ECO:0000256" key="3">
    <source>
        <dbReference type="ARBA" id="ARBA00022884"/>
    </source>
</evidence>
<dbReference type="GO" id="GO:0022625">
    <property type="term" value="C:cytosolic large ribosomal subunit"/>
    <property type="evidence" value="ECO:0007669"/>
    <property type="project" value="TreeGrafter"/>
</dbReference>
<feature type="compositionally biased region" description="Basic residues" evidence="6">
    <location>
        <begin position="1"/>
        <end position="21"/>
    </location>
</feature>
<dbReference type="InterPro" id="IPR057268">
    <property type="entry name" value="Ribosomal_L18"/>
</dbReference>
<keyword evidence="2" id="KW-0699">rRNA-binding</keyword>
<evidence type="ECO:0000256" key="4">
    <source>
        <dbReference type="ARBA" id="ARBA00022980"/>
    </source>
</evidence>
<dbReference type="HAMAP" id="MF_01337_B">
    <property type="entry name" value="Ribosomal_uL18_B"/>
    <property type="match status" value="1"/>
</dbReference>
<evidence type="ECO:0000256" key="1">
    <source>
        <dbReference type="ARBA" id="ARBA00007116"/>
    </source>
</evidence>
<organism evidence="7">
    <name type="scientific">marine metagenome</name>
    <dbReference type="NCBI Taxonomy" id="408172"/>
    <lineage>
        <taxon>unclassified sequences</taxon>
        <taxon>metagenomes</taxon>
        <taxon>ecological metagenomes</taxon>
    </lineage>
</organism>
<dbReference type="EMBL" id="UINC01016852">
    <property type="protein sequence ID" value="SVA69857.1"/>
    <property type="molecule type" value="Genomic_DNA"/>
</dbReference>
<protein>
    <recommendedName>
        <fullName evidence="8">50S ribosomal protein L18</fullName>
    </recommendedName>
</protein>
<dbReference type="Pfam" id="PF00861">
    <property type="entry name" value="Ribosomal_L18p"/>
    <property type="match status" value="1"/>
</dbReference>
<proteinExistence type="inferred from homology"/>
<accession>A0A381Y078</accession>
<keyword evidence="3" id="KW-0694">RNA-binding</keyword>
<evidence type="ECO:0000313" key="7">
    <source>
        <dbReference type="EMBL" id="SVA69857.1"/>
    </source>
</evidence>
<dbReference type="GO" id="GO:0006412">
    <property type="term" value="P:translation"/>
    <property type="evidence" value="ECO:0007669"/>
    <property type="project" value="InterPro"/>
</dbReference>
<name>A0A381Y078_9ZZZZ</name>
<evidence type="ECO:0008006" key="8">
    <source>
        <dbReference type="Google" id="ProtNLM"/>
    </source>
</evidence>
<dbReference type="PANTHER" id="PTHR12899">
    <property type="entry name" value="39S RIBOSOMAL PROTEIN L18, MITOCHONDRIAL"/>
    <property type="match status" value="1"/>
</dbReference>
<keyword evidence="4" id="KW-0689">Ribosomal protein</keyword>
<comment type="similarity">
    <text evidence="1">Belongs to the universal ribosomal protein uL18 family.</text>
</comment>
<evidence type="ECO:0000256" key="2">
    <source>
        <dbReference type="ARBA" id="ARBA00022730"/>
    </source>
</evidence>
<dbReference type="InterPro" id="IPR004389">
    <property type="entry name" value="Ribosomal_uL18_bac-type"/>
</dbReference>
<dbReference type="GO" id="GO:0003735">
    <property type="term" value="F:structural constituent of ribosome"/>
    <property type="evidence" value="ECO:0007669"/>
    <property type="project" value="InterPro"/>
</dbReference>